<name>A0A0S4JP61_BODSA</name>
<dbReference type="Proteomes" id="UP000051952">
    <property type="component" value="Unassembled WGS sequence"/>
</dbReference>
<dbReference type="InterPro" id="IPR033979">
    <property type="entry name" value="MINDY_domain"/>
</dbReference>
<reference evidence="3" key="1">
    <citation type="submission" date="2015-09" db="EMBL/GenBank/DDBJ databases">
        <authorList>
            <consortium name="Pathogen Informatics"/>
        </authorList>
    </citation>
    <scope>NUCLEOTIDE SEQUENCE [LARGE SCALE GENOMIC DNA]</scope>
    <source>
        <strain evidence="3">Lake Konstanz</strain>
    </source>
</reference>
<dbReference type="GO" id="GO:0016807">
    <property type="term" value="F:cysteine-type carboxypeptidase activity"/>
    <property type="evidence" value="ECO:0007669"/>
    <property type="project" value="TreeGrafter"/>
</dbReference>
<feature type="domain" description="MINDY deubiquitinase" evidence="1">
    <location>
        <begin position="6"/>
        <end position="134"/>
    </location>
</feature>
<dbReference type="GO" id="GO:0071944">
    <property type="term" value="C:cell periphery"/>
    <property type="evidence" value="ECO:0007669"/>
    <property type="project" value="TreeGrafter"/>
</dbReference>
<proteinExistence type="predicted"/>
<dbReference type="VEuPathDB" id="TriTrypDB:BSAL_30370"/>
<dbReference type="EMBL" id="CYKH01001891">
    <property type="protein sequence ID" value="CUG91134.1"/>
    <property type="molecule type" value="Genomic_DNA"/>
</dbReference>
<organism evidence="2 3">
    <name type="scientific">Bodo saltans</name>
    <name type="common">Flagellated protozoan</name>
    <dbReference type="NCBI Taxonomy" id="75058"/>
    <lineage>
        <taxon>Eukaryota</taxon>
        <taxon>Discoba</taxon>
        <taxon>Euglenozoa</taxon>
        <taxon>Kinetoplastea</taxon>
        <taxon>Metakinetoplastina</taxon>
        <taxon>Eubodonida</taxon>
        <taxon>Bodonidae</taxon>
        <taxon>Bodo</taxon>
    </lineage>
</organism>
<accession>A0A0S4JP61</accession>
<feature type="non-terminal residue" evidence="2">
    <location>
        <position position="1"/>
    </location>
</feature>
<dbReference type="GO" id="GO:0004843">
    <property type="term" value="F:cysteine-type deubiquitinase activity"/>
    <property type="evidence" value="ECO:0007669"/>
    <property type="project" value="InterPro"/>
</dbReference>
<evidence type="ECO:0000259" key="1">
    <source>
        <dbReference type="Pfam" id="PF04424"/>
    </source>
</evidence>
<dbReference type="GO" id="GO:1990380">
    <property type="term" value="F:K48-linked deubiquitinase activity"/>
    <property type="evidence" value="ECO:0007669"/>
    <property type="project" value="InterPro"/>
</dbReference>
<keyword evidence="3" id="KW-1185">Reference proteome</keyword>
<dbReference type="AlphaFoldDB" id="A0A0S4JP61"/>
<evidence type="ECO:0000313" key="2">
    <source>
        <dbReference type="EMBL" id="CUG91134.1"/>
    </source>
</evidence>
<dbReference type="Pfam" id="PF04424">
    <property type="entry name" value="MINDY_DUB"/>
    <property type="match status" value="1"/>
</dbReference>
<protein>
    <recommendedName>
        <fullName evidence="1">MINDY deubiquitinase domain-containing protein</fullName>
    </recommendedName>
</protein>
<gene>
    <name evidence="2" type="ORF">BSAL_30370</name>
</gene>
<dbReference type="InterPro" id="IPR007518">
    <property type="entry name" value="MINDY"/>
</dbReference>
<dbReference type="OrthoDB" id="10261212at2759"/>
<dbReference type="PANTHER" id="PTHR18063:SF6">
    <property type="entry name" value="UBIQUITIN CARBOXYL-TERMINAL HYDROLASE"/>
    <property type="match status" value="1"/>
</dbReference>
<dbReference type="GO" id="GO:0005829">
    <property type="term" value="C:cytosol"/>
    <property type="evidence" value="ECO:0007669"/>
    <property type="project" value="TreeGrafter"/>
</dbReference>
<dbReference type="GO" id="GO:0071108">
    <property type="term" value="P:protein K48-linked deubiquitination"/>
    <property type="evidence" value="ECO:0007669"/>
    <property type="project" value="TreeGrafter"/>
</dbReference>
<evidence type="ECO:0000313" key="3">
    <source>
        <dbReference type="Proteomes" id="UP000051952"/>
    </source>
</evidence>
<dbReference type="PANTHER" id="PTHR18063">
    <property type="entry name" value="NF-E2 INDUCIBLE PROTEIN"/>
    <property type="match status" value="1"/>
</dbReference>
<sequence length="282" mass="30423">FGGDEQNAVLFALGGVRLVHGWIFEESHRFGPLRDMSYTEVQLKMFEDDEAQAALATELTNFPAQLTVAGLVALSNTLHESEVCVQFYNNHFSTVVKREGCLLRLLSDVSYLDRSCIVFEKVLDDQNNVEYLGGDGEEVDSVVLGVQSKVGDRYSDDEILLARAELLSENFVDATPEDVIYKLERRTSAAGSSVTTHPGAPIGASASTASNPLMIVAPPSPSVRPALGEFLTVPSTFAPNPQDDSARKLIEMGLAGSNIEARDLIVRYGTVEAAVEAILGGN</sequence>